<dbReference type="InterPro" id="IPR012677">
    <property type="entry name" value="Nucleotide-bd_a/b_plait_sf"/>
</dbReference>
<feature type="compositionally biased region" description="Low complexity" evidence="2">
    <location>
        <begin position="806"/>
        <end position="831"/>
    </location>
</feature>
<evidence type="ECO:0000313" key="4">
    <source>
        <dbReference type="EnsemblMetazoa" id="XP_038068563.1"/>
    </source>
</evidence>
<feature type="region of interest" description="Disordered" evidence="2">
    <location>
        <begin position="769"/>
        <end position="871"/>
    </location>
</feature>
<dbReference type="GeneID" id="119737961"/>
<dbReference type="PANTHER" id="PTHR23295">
    <property type="entry name" value="NUCLEAR RECEPTOR COACTIVATOR 5-RELATED"/>
    <property type="match status" value="1"/>
</dbReference>
<protein>
    <recommendedName>
        <fullName evidence="3">RRM domain-containing protein</fullName>
    </recommendedName>
</protein>
<dbReference type="SMART" id="SM00360">
    <property type="entry name" value="RRM"/>
    <property type="match status" value="1"/>
</dbReference>
<dbReference type="GO" id="GO:0003723">
    <property type="term" value="F:RNA binding"/>
    <property type="evidence" value="ECO:0007669"/>
    <property type="project" value="UniProtKB-UniRule"/>
</dbReference>
<dbReference type="Gene3D" id="3.40.50.800">
    <property type="entry name" value="Anticodon-binding domain"/>
    <property type="match status" value="1"/>
</dbReference>
<feature type="compositionally biased region" description="Polar residues" evidence="2">
    <location>
        <begin position="650"/>
        <end position="664"/>
    </location>
</feature>
<dbReference type="PROSITE" id="PS50102">
    <property type="entry name" value="RRM"/>
    <property type="match status" value="1"/>
</dbReference>
<keyword evidence="5" id="KW-1185">Reference proteome</keyword>
<feature type="region of interest" description="Disordered" evidence="2">
    <location>
        <begin position="650"/>
        <end position="696"/>
    </location>
</feature>
<feature type="region of interest" description="Disordered" evidence="2">
    <location>
        <begin position="557"/>
        <end position="589"/>
    </location>
</feature>
<feature type="domain" description="RRM" evidence="3">
    <location>
        <begin position="10"/>
        <end position="82"/>
    </location>
</feature>
<feature type="compositionally biased region" description="Polar residues" evidence="2">
    <location>
        <begin position="832"/>
        <end position="850"/>
    </location>
</feature>
<dbReference type="Proteomes" id="UP000887568">
    <property type="component" value="Unplaced"/>
</dbReference>
<dbReference type="InterPro" id="IPR000504">
    <property type="entry name" value="RRM_dom"/>
</dbReference>
<dbReference type="InterPro" id="IPR035979">
    <property type="entry name" value="RBD_domain_sf"/>
</dbReference>
<dbReference type="InterPro" id="IPR036621">
    <property type="entry name" value="Anticodon-bd_dom_sf"/>
</dbReference>
<feature type="compositionally biased region" description="Low complexity" evidence="2">
    <location>
        <begin position="769"/>
        <end position="785"/>
    </location>
</feature>
<feature type="region of interest" description="Disordered" evidence="2">
    <location>
        <begin position="265"/>
        <end position="299"/>
    </location>
</feature>
<evidence type="ECO:0000313" key="5">
    <source>
        <dbReference type="Proteomes" id="UP000887568"/>
    </source>
</evidence>
<dbReference type="EnsemblMetazoa" id="XM_038212635.1">
    <property type="protein sequence ID" value="XP_038068563.1"/>
    <property type="gene ID" value="LOC119737961"/>
</dbReference>
<name>A0A914AXZ8_PATMI</name>
<dbReference type="SUPFAM" id="SSF52954">
    <property type="entry name" value="Class II aaRS ABD-related"/>
    <property type="match status" value="1"/>
</dbReference>
<dbReference type="SUPFAM" id="SSF54928">
    <property type="entry name" value="RNA-binding domain, RBD"/>
    <property type="match status" value="1"/>
</dbReference>
<feature type="compositionally biased region" description="Pro residues" evidence="2">
    <location>
        <begin position="287"/>
        <end position="298"/>
    </location>
</feature>
<keyword evidence="1" id="KW-0694">RNA-binding</keyword>
<dbReference type="OrthoDB" id="10044938at2759"/>
<dbReference type="AlphaFoldDB" id="A0A914AXZ8"/>
<feature type="compositionally biased region" description="Low complexity" evidence="2">
    <location>
        <begin position="411"/>
        <end position="421"/>
    </location>
</feature>
<accession>A0A914AXZ8</accession>
<sequence length="871" mass="97561">MRDSDLPPNARLHIAQLSETANKENLRARFEKYGTIYEIYVNTNKGFGFIQYASAAEAAKAIAAENTSFFEGKHIGVRLAQKDRFGNTINTDDRGRPAASRGQDPFLDRDRDRERDRDLDRYRERDLPLRDLPLRGRERSPHRDRYDDRYYDKFERGRDLYERDREDARRRDQFFEDRLPPVRDRYDDLYPPEDDYRREAVFRDRERDRDRDRERDRERDRRDPLERGRSRDILDRDILDRDILDRDIRERDVRERDILERDSLPRDSRDAYDRRAPRHPEPALIDPLPPVSAPPPLPSAEKPIDCEILLMGKHLRDYADLVERRVKALSLNTGLLLIANESSLTQALEDVTRRKVLYAIILTSQNEVHRSVTLNILHGSPQEHRNMPLEDALALVDRNFSTYLQDRAVPVKSSSSSAPAAPMAPLPGEPPLPKSQPPLPPTPQPPAPPAAPTALAIPAVELTIPQLINLLADRKQLTLSEMDRVISHLQAVRRKMAIEQGLNPDPPAVASSAPAPTITKSVQQPIVTPAVAPAPAKPVDPKQAELQAKILSIFNPSGSSSTAAATSAANRTTMATAPQPVSRPSMAASFLHGGSLSSVNASQAAKAAPTSKSAGDINFDSPVVQKVLDKLILSGPTMLKKLATSANGTASISTFSRTQASNSKGIKDPKSQSRVTPKAGLSRQDSDAQLRAAQQAALKTLQQQENATMTVQSNMTRQIPPTPAAVMQNQYPPGMVQYPQPAQYQQQQAVYQQQQQAAYQQQQQQPMVQYPQQQYQQPNMQQQQPLATSPTPLLPDPIDKKGRGWPRGWNPPGVQSTGGQQTGHQQGFQSSAQPNLQQNPHMNQNSRASYQQQQQNRGYLGNRSQPKPPGI</sequence>
<organism evidence="4 5">
    <name type="scientific">Patiria miniata</name>
    <name type="common">Bat star</name>
    <name type="synonym">Asterina miniata</name>
    <dbReference type="NCBI Taxonomy" id="46514"/>
    <lineage>
        <taxon>Eukaryota</taxon>
        <taxon>Metazoa</taxon>
        <taxon>Echinodermata</taxon>
        <taxon>Eleutherozoa</taxon>
        <taxon>Asterozoa</taxon>
        <taxon>Asteroidea</taxon>
        <taxon>Valvatacea</taxon>
        <taxon>Valvatida</taxon>
        <taxon>Asterinidae</taxon>
        <taxon>Patiria</taxon>
    </lineage>
</organism>
<feature type="compositionally biased region" description="Low complexity" evidence="2">
    <location>
        <begin position="557"/>
        <end position="577"/>
    </location>
</feature>
<feature type="compositionally biased region" description="Basic and acidic residues" evidence="2">
    <location>
        <begin position="87"/>
        <end position="96"/>
    </location>
</feature>
<dbReference type="RefSeq" id="XP_038068563.1">
    <property type="nucleotide sequence ID" value="XM_038212635.1"/>
</dbReference>
<reference evidence="4" key="1">
    <citation type="submission" date="2022-11" db="UniProtKB">
        <authorList>
            <consortium name="EnsemblMetazoa"/>
        </authorList>
    </citation>
    <scope>IDENTIFICATION</scope>
</reference>
<proteinExistence type="predicted"/>
<evidence type="ECO:0000259" key="3">
    <source>
        <dbReference type="PROSITE" id="PS50102"/>
    </source>
</evidence>
<dbReference type="PANTHER" id="PTHR23295:SF6">
    <property type="entry name" value="NEOSIN, ISOFORM A"/>
    <property type="match status" value="1"/>
</dbReference>
<dbReference type="OMA" id="PMEEGVR"/>
<dbReference type="Pfam" id="PF00076">
    <property type="entry name" value="RRM_1"/>
    <property type="match status" value="1"/>
</dbReference>
<evidence type="ECO:0000256" key="2">
    <source>
        <dbReference type="SAM" id="MobiDB-lite"/>
    </source>
</evidence>
<evidence type="ECO:0000256" key="1">
    <source>
        <dbReference type="PROSITE-ProRule" id="PRU00176"/>
    </source>
</evidence>
<feature type="region of interest" description="Disordered" evidence="2">
    <location>
        <begin position="87"/>
        <end position="113"/>
    </location>
</feature>
<feature type="compositionally biased region" description="Basic and acidic residues" evidence="2">
    <location>
        <begin position="265"/>
        <end position="281"/>
    </location>
</feature>
<feature type="compositionally biased region" description="Pro residues" evidence="2">
    <location>
        <begin position="422"/>
        <end position="451"/>
    </location>
</feature>
<dbReference type="Gene3D" id="3.30.70.330">
    <property type="match status" value="1"/>
</dbReference>
<dbReference type="CTD" id="57727"/>
<feature type="region of interest" description="Disordered" evidence="2">
    <location>
        <begin position="411"/>
        <end position="452"/>
    </location>
</feature>
<dbReference type="InterPro" id="IPR052600">
    <property type="entry name" value="Nuc_rcpt_coact/corep"/>
</dbReference>